<protein>
    <submittedName>
        <fullName evidence="6">Asparaginase</fullName>
    </submittedName>
</protein>
<accession>A0A501X029</accession>
<dbReference type="InterPro" id="IPR027473">
    <property type="entry name" value="L-asparaginase_C"/>
</dbReference>
<dbReference type="RefSeq" id="WP_140587801.1">
    <property type="nucleotide sequence ID" value="NZ_VFRR01000007.1"/>
</dbReference>
<feature type="binding site" evidence="2">
    <location>
        <begin position="86"/>
        <end position="87"/>
    </location>
    <ligand>
        <name>substrate</name>
    </ligand>
</feature>
<feature type="active site" evidence="3">
    <location>
        <position position="86"/>
    </location>
</feature>
<sequence>MSLLILYTGGTIGMMPTEQGLAPSRELVPFLQTLLARELPAQQFDVLCCEHLIDSSNAAPSDWCAIARILEQSWHHYTGFVILHGTDTMAYTAAALHTWFNHHHKPIVVTGSQIPFSQTPSDAQSNLLGAIKAATHPFAGVHLFFDRLLISGDRAHKCHTNDWRAFMSVNEPVRAELLDNGLWQQTHLPAPKARLPVAIPGHIRNDVVTLLPVFPGVTASHWQGLLGEQVKGAILLSYGAGNIPDQNQALVDLIKSAIGRGVVMINITQCQNGAVNSTTYAAGAELIKAGVISGKDMTYEAAFARLTLMLGAGWSAQDIRAEW</sequence>
<comment type="caution">
    <text evidence="6">The sequence shown here is derived from an EMBL/GenBank/DDBJ whole genome shotgun (WGS) entry which is preliminary data.</text>
</comment>
<dbReference type="InterPro" id="IPR027475">
    <property type="entry name" value="Asparaginase/glutaminase_AS2"/>
</dbReference>
<dbReference type="PANTHER" id="PTHR11707:SF28">
    <property type="entry name" value="60 KDA LYSOPHOSPHOLIPASE"/>
    <property type="match status" value="1"/>
</dbReference>
<evidence type="ECO:0000256" key="3">
    <source>
        <dbReference type="PROSITE-ProRule" id="PRU10100"/>
    </source>
</evidence>
<dbReference type="GO" id="GO:0004067">
    <property type="term" value="F:asparaginase activity"/>
    <property type="evidence" value="ECO:0007669"/>
    <property type="project" value="UniProtKB-UniRule"/>
</dbReference>
<dbReference type="PIRSF" id="PIRSF500176">
    <property type="entry name" value="L_ASNase"/>
    <property type="match status" value="1"/>
</dbReference>
<dbReference type="InterPro" id="IPR006034">
    <property type="entry name" value="Asparaginase/glutaminase-like"/>
</dbReference>
<dbReference type="AlphaFoldDB" id="A0A501X029"/>
<gene>
    <name evidence="6" type="ORF">FJM67_05900</name>
</gene>
<evidence type="ECO:0000256" key="2">
    <source>
        <dbReference type="PIRSR" id="PIRSR001220-2"/>
    </source>
</evidence>
<evidence type="ECO:0000313" key="7">
    <source>
        <dbReference type="Proteomes" id="UP000315901"/>
    </source>
</evidence>
<dbReference type="Gene3D" id="3.40.50.1170">
    <property type="entry name" value="L-asparaginase, N-terminal domain"/>
    <property type="match status" value="1"/>
</dbReference>
<dbReference type="OrthoDB" id="9788068at2"/>
<feature type="active site" description="O-isoaspartyl threonine intermediate" evidence="1">
    <location>
        <position position="11"/>
    </location>
</feature>
<evidence type="ECO:0000256" key="1">
    <source>
        <dbReference type="PIRSR" id="PIRSR001220-1"/>
    </source>
</evidence>
<feature type="binding site" evidence="2">
    <location>
        <position position="61"/>
    </location>
    <ligand>
        <name>substrate</name>
    </ligand>
</feature>
<dbReference type="SFLD" id="SFLDS00057">
    <property type="entry name" value="Glutaminase/Asparaginase"/>
    <property type="match status" value="1"/>
</dbReference>
<dbReference type="InterPro" id="IPR041725">
    <property type="entry name" value="L-asparaginase_I"/>
</dbReference>
<dbReference type="Proteomes" id="UP000315901">
    <property type="component" value="Unassembled WGS sequence"/>
</dbReference>
<dbReference type="SUPFAM" id="SSF53774">
    <property type="entry name" value="Glutaminase/Asparaginase"/>
    <property type="match status" value="1"/>
</dbReference>
<feature type="domain" description="Asparaginase/glutaminase C-terminal" evidence="5">
    <location>
        <begin position="208"/>
        <end position="321"/>
    </location>
</feature>
<dbReference type="Pfam" id="PF00710">
    <property type="entry name" value="Asparaginase"/>
    <property type="match status" value="1"/>
</dbReference>
<dbReference type="InterPro" id="IPR027474">
    <property type="entry name" value="L-asparaginase_N"/>
</dbReference>
<name>A0A501X029_9GAMM</name>
<dbReference type="EMBL" id="VFRR01000007">
    <property type="protein sequence ID" value="TPE54145.1"/>
    <property type="molecule type" value="Genomic_DNA"/>
</dbReference>
<evidence type="ECO:0000259" key="5">
    <source>
        <dbReference type="Pfam" id="PF17763"/>
    </source>
</evidence>
<dbReference type="PROSITE" id="PS00917">
    <property type="entry name" value="ASN_GLN_ASE_2"/>
    <property type="match status" value="1"/>
</dbReference>
<evidence type="ECO:0000259" key="4">
    <source>
        <dbReference type="Pfam" id="PF00710"/>
    </source>
</evidence>
<dbReference type="CDD" id="cd08963">
    <property type="entry name" value="L-asparaginase_I"/>
    <property type="match status" value="1"/>
</dbReference>
<dbReference type="PIRSF" id="PIRSF001220">
    <property type="entry name" value="L-ASNase_gatD"/>
    <property type="match status" value="1"/>
</dbReference>
<feature type="domain" description="L-asparaginase N-terminal" evidence="4">
    <location>
        <begin position="3"/>
        <end position="179"/>
    </location>
</feature>
<dbReference type="InterPro" id="IPR036152">
    <property type="entry name" value="Asp/glu_Ase-like_sf"/>
</dbReference>
<dbReference type="PRINTS" id="PR00139">
    <property type="entry name" value="ASNGLNASE"/>
</dbReference>
<keyword evidence="7" id="KW-1185">Reference proteome</keyword>
<dbReference type="InterPro" id="IPR040919">
    <property type="entry name" value="Asparaginase_C"/>
</dbReference>
<dbReference type="PANTHER" id="PTHR11707">
    <property type="entry name" value="L-ASPARAGINASE"/>
    <property type="match status" value="1"/>
</dbReference>
<dbReference type="Gene3D" id="3.40.50.40">
    <property type="match status" value="1"/>
</dbReference>
<dbReference type="InterPro" id="IPR037152">
    <property type="entry name" value="L-asparaginase_N_sf"/>
</dbReference>
<dbReference type="Pfam" id="PF17763">
    <property type="entry name" value="Asparaginase_C"/>
    <property type="match status" value="1"/>
</dbReference>
<reference evidence="6 7" key="1">
    <citation type="submission" date="2019-06" db="EMBL/GenBank/DDBJ databases">
        <title>A novel bacterium of genus Marinomonas, isolated from coastal sand.</title>
        <authorList>
            <person name="Huang H."/>
            <person name="Mo K."/>
            <person name="Hu Y."/>
        </authorList>
    </citation>
    <scope>NUCLEOTIDE SEQUENCE [LARGE SCALE GENOMIC DNA]</scope>
    <source>
        <strain evidence="6 7">HB171799</strain>
    </source>
</reference>
<organism evidence="6 7">
    <name type="scientific">Maribrevibacterium harenarium</name>
    <dbReference type="NCBI Taxonomy" id="2589817"/>
    <lineage>
        <taxon>Bacteria</taxon>
        <taxon>Pseudomonadati</taxon>
        <taxon>Pseudomonadota</taxon>
        <taxon>Gammaproteobacteria</taxon>
        <taxon>Oceanospirillales</taxon>
        <taxon>Oceanospirillaceae</taxon>
        <taxon>Maribrevibacterium</taxon>
    </lineage>
</organism>
<proteinExistence type="predicted"/>
<dbReference type="PROSITE" id="PS51732">
    <property type="entry name" value="ASN_GLN_ASE_3"/>
    <property type="match status" value="1"/>
</dbReference>
<evidence type="ECO:0000313" key="6">
    <source>
        <dbReference type="EMBL" id="TPE54145.1"/>
    </source>
</evidence>
<dbReference type="SMART" id="SM00870">
    <property type="entry name" value="Asparaginase"/>
    <property type="match status" value="1"/>
</dbReference>